<gene>
    <name evidence="2" type="ORF">J6I44_03130</name>
</gene>
<proteinExistence type="predicted"/>
<keyword evidence="3" id="KW-1185">Reference proteome</keyword>
<reference evidence="2 3" key="1">
    <citation type="submission" date="2021-03" db="EMBL/GenBank/DDBJ databases">
        <title>Aliifodinibius sp. nov., a new bacterium isolated from saline soil.</title>
        <authorList>
            <person name="Galisteo C."/>
            <person name="De La Haba R."/>
            <person name="Sanchez-Porro C."/>
            <person name="Ventosa A."/>
        </authorList>
    </citation>
    <scope>NUCLEOTIDE SEQUENCE [LARGE SCALE GENOMIC DNA]</scope>
    <source>
        <strain evidence="2 3">1BSP15-2V2</strain>
    </source>
</reference>
<organism evidence="2 3">
    <name type="scientific">Fodinibius salsisoli</name>
    <dbReference type="NCBI Taxonomy" id="2820877"/>
    <lineage>
        <taxon>Bacteria</taxon>
        <taxon>Pseudomonadati</taxon>
        <taxon>Balneolota</taxon>
        <taxon>Balneolia</taxon>
        <taxon>Balneolales</taxon>
        <taxon>Balneolaceae</taxon>
        <taxon>Fodinibius</taxon>
    </lineage>
</organism>
<protein>
    <submittedName>
        <fullName evidence="2">DUF3108 domain-containing protein</fullName>
    </submittedName>
</protein>
<name>A0ABT3PIS0_9BACT</name>
<comment type="caution">
    <text evidence="2">The sequence shown here is derived from an EMBL/GenBank/DDBJ whole genome shotgun (WGS) entry which is preliminary data.</text>
</comment>
<dbReference type="Proteomes" id="UP001207918">
    <property type="component" value="Unassembled WGS sequence"/>
</dbReference>
<feature type="chain" id="PRO_5045681887" evidence="1">
    <location>
        <begin position="26"/>
        <end position="273"/>
    </location>
</feature>
<dbReference type="RefSeq" id="WP_265764498.1">
    <property type="nucleotide sequence ID" value="NZ_JAGGJA010000002.1"/>
</dbReference>
<feature type="signal peptide" evidence="1">
    <location>
        <begin position="1"/>
        <end position="25"/>
    </location>
</feature>
<evidence type="ECO:0000256" key="1">
    <source>
        <dbReference type="SAM" id="SignalP"/>
    </source>
</evidence>
<sequence length="273" mass="31728">MVKRTISAVLLILVFTVGVWRSAHAQRGPVTYEHPESPPTMQELLKWKELLTYEVKYSLFKLGEVQTEVIRDTTYQGEHLWWLRSKIISDPSVPFVGREENHYNTLFVATDSLPHTRLYWRDNVDEDEYNAERYDFDYEAGKVYLSRAGEPEDTLDLEGPSTSGQLILLYGRLFAGSVQPYQLPVYIEGEKGLIDVKNTRKSEMREYEAFEHPIKTYYSEGDANIDGPFGFSGEFKAWYMADDLRVPLETHAKVWLGNVKVRLIDYQKVKRKP</sequence>
<accession>A0ABT3PIS0</accession>
<keyword evidence="1" id="KW-0732">Signal</keyword>
<dbReference type="EMBL" id="JAGGJA010000002">
    <property type="protein sequence ID" value="MCW9705826.1"/>
    <property type="molecule type" value="Genomic_DNA"/>
</dbReference>
<evidence type="ECO:0000313" key="2">
    <source>
        <dbReference type="EMBL" id="MCW9705826.1"/>
    </source>
</evidence>
<evidence type="ECO:0000313" key="3">
    <source>
        <dbReference type="Proteomes" id="UP001207918"/>
    </source>
</evidence>